<name>A0A1Z4V439_9CYAN</name>
<sequence length="62" mass="7114">MSIGKQVGQFIKRKQAEEKLNLQNLRSQLLADISLKIRESLQIDDILNTSVAENTKYPMILQ</sequence>
<evidence type="ECO:0000313" key="2">
    <source>
        <dbReference type="Proteomes" id="UP000218702"/>
    </source>
</evidence>
<gene>
    <name evidence="1" type="ORF">NIES806_24050</name>
</gene>
<proteinExistence type="predicted"/>
<protein>
    <submittedName>
        <fullName evidence="1">Two-component hybrid sensor and regulator</fullName>
    </submittedName>
</protein>
<dbReference type="InterPro" id="IPR029016">
    <property type="entry name" value="GAF-like_dom_sf"/>
</dbReference>
<dbReference type="Gene3D" id="3.30.450.40">
    <property type="match status" value="1"/>
</dbReference>
<keyword evidence="2" id="KW-1185">Reference proteome</keyword>
<dbReference type="RefSeq" id="WP_096667516.1">
    <property type="nucleotide sequence ID" value="NZ_AP018316.1"/>
</dbReference>
<dbReference type="KEGG" id="dcm:NIES806_24050"/>
<dbReference type="AlphaFoldDB" id="A0A1Z4V439"/>
<accession>A0A1Z4V439</accession>
<evidence type="ECO:0000313" key="1">
    <source>
        <dbReference type="EMBL" id="BAZ86194.1"/>
    </source>
</evidence>
<dbReference type="Proteomes" id="UP000218702">
    <property type="component" value="Chromosome"/>
</dbReference>
<reference evidence="1 2" key="1">
    <citation type="submission" date="2017-06" db="EMBL/GenBank/DDBJ databases">
        <title>Genome sequencing of cyanobaciteial culture collection at National Institute for Environmental Studies (NIES).</title>
        <authorList>
            <person name="Hirose Y."/>
            <person name="Shimura Y."/>
            <person name="Fujisawa T."/>
            <person name="Nakamura Y."/>
            <person name="Kawachi M."/>
        </authorList>
    </citation>
    <scope>NUCLEOTIDE SEQUENCE [LARGE SCALE GENOMIC DNA]</scope>
    <source>
        <strain evidence="1 2">NIES-806</strain>
    </source>
</reference>
<dbReference type="EMBL" id="AP018316">
    <property type="protein sequence ID" value="BAZ86194.1"/>
    <property type="molecule type" value="Genomic_DNA"/>
</dbReference>
<organism evidence="1 2">
    <name type="scientific">Dolichospermum compactum NIES-806</name>
    <dbReference type="NCBI Taxonomy" id="1973481"/>
    <lineage>
        <taxon>Bacteria</taxon>
        <taxon>Bacillati</taxon>
        <taxon>Cyanobacteriota</taxon>
        <taxon>Cyanophyceae</taxon>
        <taxon>Nostocales</taxon>
        <taxon>Aphanizomenonaceae</taxon>
        <taxon>Dolichospermum</taxon>
        <taxon>Dolichospermum compactum</taxon>
    </lineage>
</organism>